<dbReference type="InterPro" id="IPR013022">
    <property type="entry name" value="Xyl_isomerase-like_TIM-brl"/>
</dbReference>
<dbReference type="Pfam" id="PF01261">
    <property type="entry name" value="AP_endonuc_2"/>
    <property type="match status" value="1"/>
</dbReference>
<dbReference type="Proteomes" id="UP000426246">
    <property type="component" value="Chromosome"/>
</dbReference>
<dbReference type="SUPFAM" id="SSF51658">
    <property type="entry name" value="Xylose isomerase-like"/>
    <property type="match status" value="1"/>
</dbReference>
<reference evidence="3" key="1">
    <citation type="submission" date="2018-11" db="EMBL/GenBank/DDBJ databases">
        <title>Complete genome sequence of Paenibacillus sp. ML311-T8.</title>
        <authorList>
            <person name="Nam Y.-D."/>
            <person name="Kang J."/>
            <person name="Chung W.-H."/>
            <person name="Park Y.S."/>
        </authorList>
    </citation>
    <scope>NUCLEOTIDE SEQUENCE [LARGE SCALE GENOMIC DNA]</scope>
    <source>
        <strain evidence="3">ML311-T8</strain>
    </source>
</reference>
<feature type="domain" description="Xylose isomerase-like TIM barrel" evidence="1">
    <location>
        <begin position="14"/>
        <end position="251"/>
    </location>
</feature>
<dbReference type="AlphaFoldDB" id="A0A6B8RUR3"/>
<dbReference type="OrthoDB" id="9814946at2"/>
<dbReference type="GO" id="GO:0016853">
    <property type="term" value="F:isomerase activity"/>
    <property type="evidence" value="ECO:0007669"/>
    <property type="project" value="UniProtKB-KW"/>
</dbReference>
<evidence type="ECO:0000259" key="1">
    <source>
        <dbReference type="Pfam" id="PF01261"/>
    </source>
</evidence>
<proteinExistence type="predicted"/>
<dbReference type="PANTHER" id="PTHR12110">
    <property type="entry name" value="HYDROXYPYRUVATE ISOMERASE"/>
    <property type="match status" value="1"/>
</dbReference>
<sequence length="254" mass="28759">MNSFGWCTDLKDAELLAKLGFDYIELALAPMQLENQEEYRRQLKLVQQSPLPVKAFNVFFPQDIKIVGPAADVERIRRYIATAVEVFVKAGARIAVLGSGGARTIPEGWETARAEEQLLQVLNWCAAEMKDTGVILAIEPLNRKESNVINSVADGVYYAKQINDPAVRVLADFYHMDEENEPLSTLREHKDWLAHIHLADTGRRNPGSGQYDYDTFSAILREIGYSGMISAECKVEQQESEMVDSLRFMKSKWR</sequence>
<dbReference type="Gene3D" id="3.20.20.150">
    <property type="entry name" value="Divalent-metal-dependent TIM barrel enzymes"/>
    <property type="match status" value="1"/>
</dbReference>
<dbReference type="InterPro" id="IPR036237">
    <property type="entry name" value="Xyl_isomerase-like_sf"/>
</dbReference>
<keyword evidence="2" id="KW-0413">Isomerase</keyword>
<organism evidence="2 3">
    <name type="scientific">Paenibacillus psychroresistens</name>
    <dbReference type="NCBI Taxonomy" id="1778678"/>
    <lineage>
        <taxon>Bacteria</taxon>
        <taxon>Bacillati</taxon>
        <taxon>Bacillota</taxon>
        <taxon>Bacilli</taxon>
        <taxon>Bacillales</taxon>
        <taxon>Paenibacillaceae</taxon>
        <taxon>Paenibacillus</taxon>
    </lineage>
</organism>
<accession>A0A6B8RUR3</accession>
<gene>
    <name evidence="2" type="ORF">EHS13_31250</name>
</gene>
<dbReference type="EMBL" id="CP034235">
    <property type="protein sequence ID" value="QGQ99036.1"/>
    <property type="molecule type" value="Genomic_DNA"/>
</dbReference>
<protein>
    <submittedName>
        <fullName evidence="2">Sugar phosphate isomerase/epimerase</fullName>
    </submittedName>
</protein>
<name>A0A6B8RUR3_9BACL</name>
<dbReference type="KEGG" id="ppsc:EHS13_31250"/>
<dbReference type="RefSeq" id="WP_155704143.1">
    <property type="nucleotide sequence ID" value="NZ_CP034235.1"/>
</dbReference>
<evidence type="ECO:0000313" key="2">
    <source>
        <dbReference type="EMBL" id="QGQ99036.1"/>
    </source>
</evidence>
<dbReference type="InterPro" id="IPR050312">
    <property type="entry name" value="IolE/XylAMocC-like"/>
</dbReference>
<keyword evidence="3" id="KW-1185">Reference proteome</keyword>
<evidence type="ECO:0000313" key="3">
    <source>
        <dbReference type="Proteomes" id="UP000426246"/>
    </source>
</evidence>